<dbReference type="SUPFAM" id="SSF46689">
    <property type="entry name" value="Homeodomain-like"/>
    <property type="match status" value="1"/>
</dbReference>
<evidence type="ECO:0000259" key="2">
    <source>
        <dbReference type="Pfam" id="PF00440"/>
    </source>
</evidence>
<proteinExistence type="predicted"/>
<feature type="domain" description="HTH tetR-type" evidence="2">
    <location>
        <begin position="11"/>
        <end position="50"/>
    </location>
</feature>
<dbReference type="InterPro" id="IPR009057">
    <property type="entry name" value="Homeodomain-like_sf"/>
</dbReference>
<name>A0ABU0E0Q9_9FIRM</name>
<reference evidence="3 4" key="1">
    <citation type="submission" date="2023-07" db="EMBL/GenBank/DDBJ databases">
        <title>Genomic Encyclopedia of Type Strains, Phase IV (KMG-IV): sequencing the most valuable type-strain genomes for metagenomic binning, comparative biology and taxonomic classification.</title>
        <authorList>
            <person name="Goeker M."/>
        </authorList>
    </citation>
    <scope>NUCLEOTIDE SEQUENCE [LARGE SCALE GENOMIC DNA]</scope>
    <source>
        <strain evidence="3 4">DSM 16784</strain>
    </source>
</reference>
<accession>A0ABU0E0Q9</accession>
<gene>
    <name evidence="3" type="ORF">J2S15_001176</name>
</gene>
<dbReference type="InterPro" id="IPR001647">
    <property type="entry name" value="HTH_TetR"/>
</dbReference>
<dbReference type="Gene3D" id="1.10.357.10">
    <property type="entry name" value="Tetracycline Repressor, domain 2"/>
    <property type="match status" value="1"/>
</dbReference>
<dbReference type="Proteomes" id="UP001230220">
    <property type="component" value="Unassembled WGS sequence"/>
</dbReference>
<dbReference type="RefSeq" id="WP_307406343.1">
    <property type="nucleotide sequence ID" value="NZ_JAUSUR010000001.1"/>
</dbReference>
<evidence type="ECO:0000313" key="3">
    <source>
        <dbReference type="EMBL" id="MDQ0360445.1"/>
    </source>
</evidence>
<protein>
    <submittedName>
        <fullName evidence="3">AcrR family transcriptional regulator</fullName>
    </submittedName>
</protein>
<organism evidence="3 4">
    <name type="scientific">Breznakia pachnodae</name>
    <dbReference type="NCBI Taxonomy" id="265178"/>
    <lineage>
        <taxon>Bacteria</taxon>
        <taxon>Bacillati</taxon>
        <taxon>Bacillota</taxon>
        <taxon>Erysipelotrichia</taxon>
        <taxon>Erysipelotrichales</taxon>
        <taxon>Erysipelotrichaceae</taxon>
        <taxon>Breznakia</taxon>
    </lineage>
</organism>
<evidence type="ECO:0000313" key="4">
    <source>
        <dbReference type="Proteomes" id="UP001230220"/>
    </source>
</evidence>
<evidence type="ECO:0000256" key="1">
    <source>
        <dbReference type="ARBA" id="ARBA00023125"/>
    </source>
</evidence>
<keyword evidence="4" id="KW-1185">Reference proteome</keyword>
<comment type="caution">
    <text evidence="3">The sequence shown here is derived from an EMBL/GenBank/DDBJ whole genome shotgun (WGS) entry which is preliminary data.</text>
</comment>
<dbReference type="Pfam" id="PF00440">
    <property type="entry name" value="TetR_N"/>
    <property type="match status" value="1"/>
</dbReference>
<keyword evidence="1" id="KW-0238">DNA-binding</keyword>
<dbReference type="EMBL" id="JAUSUR010000001">
    <property type="protein sequence ID" value="MDQ0360445.1"/>
    <property type="molecule type" value="Genomic_DNA"/>
</dbReference>
<sequence length="189" mass="22558">MNMKETIAINARKQFDKHGYHGAALREVCEMSNCKMPTLYYYYKNKEILYDCVVGEAFIELVSRLWEQLPTNVDIKEYSTLMVIQKKHLTEDERIIYRLAMKTWLGFEECGQCRERLLDWEQTTYDNSWKQYQDIVGSKQWAKFISRSITSIIQRIILLNEEISDNEIREEIIMIFEVASSSKDKIRKE</sequence>